<reference evidence="5" key="1">
    <citation type="submission" date="2016-06" db="UniProtKB">
        <authorList>
            <consortium name="WormBaseParasite"/>
        </authorList>
    </citation>
    <scope>IDENTIFICATION</scope>
</reference>
<feature type="signal peptide" evidence="2">
    <location>
        <begin position="1"/>
        <end position="22"/>
    </location>
</feature>
<feature type="chain" id="PRO_5043138915" evidence="2">
    <location>
        <begin position="23"/>
        <end position="91"/>
    </location>
</feature>
<evidence type="ECO:0000313" key="5">
    <source>
        <dbReference type="WBParaSite" id="GPUH_0001321201-mRNA-1"/>
    </source>
</evidence>
<evidence type="ECO:0000256" key="1">
    <source>
        <dbReference type="SAM" id="MobiDB-lite"/>
    </source>
</evidence>
<evidence type="ECO:0000313" key="3">
    <source>
        <dbReference type="EMBL" id="VDN21830.1"/>
    </source>
</evidence>
<accession>A0A183DWV6</accession>
<dbReference type="AlphaFoldDB" id="A0A183DWV6"/>
<reference evidence="3 4" key="2">
    <citation type="submission" date="2018-11" db="EMBL/GenBank/DDBJ databases">
        <authorList>
            <consortium name="Pathogen Informatics"/>
        </authorList>
    </citation>
    <scope>NUCLEOTIDE SEQUENCE [LARGE SCALE GENOMIC DNA]</scope>
</reference>
<keyword evidence="4" id="KW-1185">Reference proteome</keyword>
<protein>
    <submittedName>
        <fullName evidence="5">Secreted protein</fullName>
    </submittedName>
</protein>
<feature type="region of interest" description="Disordered" evidence="1">
    <location>
        <begin position="49"/>
        <end position="91"/>
    </location>
</feature>
<dbReference type="EMBL" id="UYRT01080002">
    <property type="protein sequence ID" value="VDN21830.1"/>
    <property type="molecule type" value="Genomic_DNA"/>
</dbReference>
<sequence length="91" mass="10198">MEAEQHELLALVALLPLVGVVSEFLREHHPCPLQCPEIILPIHKDLRSNSQPKERATGLASAMPPTKAHDNERAELGNTSSTWMSQQDWHL</sequence>
<keyword evidence="2" id="KW-0732">Signal</keyword>
<organism evidence="5">
    <name type="scientific">Gongylonema pulchrum</name>
    <dbReference type="NCBI Taxonomy" id="637853"/>
    <lineage>
        <taxon>Eukaryota</taxon>
        <taxon>Metazoa</taxon>
        <taxon>Ecdysozoa</taxon>
        <taxon>Nematoda</taxon>
        <taxon>Chromadorea</taxon>
        <taxon>Rhabditida</taxon>
        <taxon>Spirurina</taxon>
        <taxon>Spiruromorpha</taxon>
        <taxon>Spiruroidea</taxon>
        <taxon>Gongylonematidae</taxon>
        <taxon>Gongylonema</taxon>
    </lineage>
</organism>
<evidence type="ECO:0000313" key="4">
    <source>
        <dbReference type="Proteomes" id="UP000271098"/>
    </source>
</evidence>
<feature type="compositionally biased region" description="Polar residues" evidence="1">
    <location>
        <begin position="77"/>
        <end position="91"/>
    </location>
</feature>
<name>A0A183DWV6_9BILA</name>
<gene>
    <name evidence="3" type="ORF">GPUH_LOCUS13197</name>
</gene>
<dbReference type="WBParaSite" id="GPUH_0001321201-mRNA-1">
    <property type="protein sequence ID" value="GPUH_0001321201-mRNA-1"/>
    <property type="gene ID" value="GPUH_0001321201"/>
</dbReference>
<proteinExistence type="predicted"/>
<dbReference type="Proteomes" id="UP000271098">
    <property type="component" value="Unassembled WGS sequence"/>
</dbReference>
<evidence type="ECO:0000256" key="2">
    <source>
        <dbReference type="SAM" id="SignalP"/>
    </source>
</evidence>